<feature type="region of interest" description="Disordered" evidence="1">
    <location>
        <begin position="1"/>
        <end position="87"/>
    </location>
</feature>
<feature type="region of interest" description="Disordered" evidence="1">
    <location>
        <begin position="110"/>
        <end position="129"/>
    </location>
</feature>
<organism evidence="3 4">
    <name type="scientific">Pleurotus ostreatus (strain PC15)</name>
    <name type="common">Oyster mushroom</name>
    <dbReference type="NCBI Taxonomy" id="1137138"/>
    <lineage>
        <taxon>Eukaryota</taxon>
        <taxon>Fungi</taxon>
        <taxon>Dikarya</taxon>
        <taxon>Basidiomycota</taxon>
        <taxon>Agaricomycotina</taxon>
        <taxon>Agaricomycetes</taxon>
        <taxon>Agaricomycetidae</taxon>
        <taxon>Agaricales</taxon>
        <taxon>Pleurotineae</taxon>
        <taxon>Pleurotaceae</taxon>
        <taxon>Pleurotus</taxon>
    </lineage>
</organism>
<feature type="compositionally biased region" description="Basic and acidic residues" evidence="1">
    <location>
        <begin position="1"/>
        <end position="20"/>
    </location>
</feature>
<dbReference type="AlphaFoldDB" id="A0A067P119"/>
<proteinExistence type="predicted"/>
<sequence length="129" mass="13690">MTRTERATNPRAVIRDRSESKSGLNKSMPKNGAGTHNWGSYADERELEDAALADEEQELGDDLPKAEAKKPAAVRSLSGPSEQELQQAKEFRKGALKAEGIDLAAIARTSAAVASSPPKGYASPISPSV</sequence>
<name>A0A067P119_PLEO1</name>
<evidence type="ECO:0000313" key="3">
    <source>
        <dbReference type="EMBL" id="KDQ32920.1"/>
    </source>
</evidence>
<dbReference type="HOGENOM" id="CLU_126710_0_0_1"/>
<protein>
    <recommendedName>
        <fullName evidence="2">Hyaluronan/mRNA-binding protein domain-containing protein</fullName>
    </recommendedName>
</protein>
<dbReference type="InterPro" id="IPR006861">
    <property type="entry name" value="HABP4_PAIRBP1-bd"/>
</dbReference>
<reference evidence="4" key="1">
    <citation type="journal article" date="2014" name="Proc. Natl. Acad. Sci. U.S.A.">
        <title>Extensive sampling of basidiomycete genomes demonstrates inadequacy of the white-rot/brown-rot paradigm for wood decay fungi.</title>
        <authorList>
            <person name="Riley R."/>
            <person name="Salamov A.A."/>
            <person name="Brown D.W."/>
            <person name="Nagy L.G."/>
            <person name="Floudas D."/>
            <person name="Held B.W."/>
            <person name="Levasseur A."/>
            <person name="Lombard V."/>
            <person name="Morin E."/>
            <person name="Otillar R."/>
            <person name="Lindquist E.A."/>
            <person name="Sun H."/>
            <person name="LaButti K.M."/>
            <person name="Schmutz J."/>
            <person name="Jabbour D."/>
            <person name="Luo H."/>
            <person name="Baker S.E."/>
            <person name="Pisabarro A.G."/>
            <person name="Walton J.D."/>
            <person name="Blanchette R.A."/>
            <person name="Henrissat B."/>
            <person name="Martin F."/>
            <person name="Cullen D."/>
            <person name="Hibbett D.S."/>
            <person name="Grigoriev I.V."/>
        </authorList>
    </citation>
    <scope>NUCLEOTIDE SEQUENCE [LARGE SCALE GENOMIC DNA]</scope>
    <source>
        <strain evidence="4">PC15</strain>
    </source>
</reference>
<dbReference type="Proteomes" id="UP000027073">
    <property type="component" value="Unassembled WGS sequence"/>
</dbReference>
<dbReference type="VEuPathDB" id="FungiDB:PLEOSDRAFT_1069268"/>
<dbReference type="EMBL" id="KL198004">
    <property type="protein sequence ID" value="KDQ32920.1"/>
    <property type="molecule type" value="Genomic_DNA"/>
</dbReference>
<gene>
    <name evidence="3" type="ORF">PLEOSDRAFT_1069268</name>
</gene>
<dbReference type="InParanoid" id="A0A067P119"/>
<evidence type="ECO:0000256" key="1">
    <source>
        <dbReference type="SAM" id="MobiDB-lite"/>
    </source>
</evidence>
<evidence type="ECO:0000259" key="2">
    <source>
        <dbReference type="Pfam" id="PF04774"/>
    </source>
</evidence>
<feature type="compositionally biased region" description="Acidic residues" evidence="1">
    <location>
        <begin position="45"/>
        <end position="61"/>
    </location>
</feature>
<feature type="domain" description="Hyaluronan/mRNA-binding protein" evidence="2">
    <location>
        <begin position="21"/>
        <end position="71"/>
    </location>
</feature>
<accession>A0A067P119</accession>
<evidence type="ECO:0000313" key="4">
    <source>
        <dbReference type="Proteomes" id="UP000027073"/>
    </source>
</evidence>
<dbReference type="Pfam" id="PF04774">
    <property type="entry name" value="HABP4_PAI-RBP1"/>
    <property type="match status" value="1"/>
</dbReference>
<dbReference type="OrthoDB" id="2562681at2759"/>